<keyword evidence="5" id="KW-0067">ATP-binding</keyword>
<dbReference type="InterPro" id="IPR000719">
    <property type="entry name" value="Prot_kinase_dom"/>
</dbReference>
<evidence type="ECO:0000259" key="6">
    <source>
        <dbReference type="PROSITE" id="PS50011"/>
    </source>
</evidence>
<evidence type="ECO:0000256" key="1">
    <source>
        <dbReference type="ARBA" id="ARBA00022527"/>
    </source>
</evidence>
<dbReference type="GO" id="GO:0043484">
    <property type="term" value="P:regulation of RNA splicing"/>
    <property type="evidence" value="ECO:0007669"/>
    <property type="project" value="TreeGrafter"/>
</dbReference>
<dbReference type="PANTHER" id="PTHR45646:SF11">
    <property type="entry name" value="SERINE_THREONINE-PROTEIN KINASE DOA"/>
    <property type="match status" value="1"/>
</dbReference>
<evidence type="ECO:0000256" key="3">
    <source>
        <dbReference type="ARBA" id="ARBA00022741"/>
    </source>
</evidence>
<keyword evidence="1" id="KW-0723">Serine/threonine-protein kinase</keyword>
<dbReference type="OrthoDB" id="5979581at2759"/>
<dbReference type="GO" id="GO:0005524">
    <property type="term" value="F:ATP binding"/>
    <property type="evidence" value="ECO:0007669"/>
    <property type="project" value="UniProtKB-KW"/>
</dbReference>
<evidence type="ECO:0000313" key="7">
    <source>
        <dbReference type="EMBL" id="KAF2756313.1"/>
    </source>
</evidence>
<evidence type="ECO:0000313" key="8">
    <source>
        <dbReference type="Proteomes" id="UP000799437"/>
    </source>
</evidence>
<dbReference type="SUPFAM" id="SSF56112">
    <property type="entry name" value="Protein kinase-like (PK-like)"/>
    <property type="match status" value="1"/>
</dbReference>
<dbReference type="Gene3D" id="3.30.200.20">
    <property type="entry name" value="Phosphorylase Kinase, domain 1"/>
    <property type="match status" value="1"/>
</dbReference>
<accession>A0A6A6W188</accession>
<keyword evidence="3" id="KW-0547">Nucleotide-binding</keyword>
<proteinExistence type="predicted"/>
<organism evidence="7 8">
    <name type="scientific">Pseudovirgaria hyperparasitica</name>
    <dbReference type="NCBI Taxonomy" id="470096"/>
    <lineage>
        <taxon>Eukaryota</taxon>
        <taxon>Fungi</taxon>
        <taxon>Dikarya</taxon>
        <taxon>Ascomycota</taxon>
        <taxon>Pezizomycotina</taxon>
        <taxon>Dothideomycetes</taxon>
        <taxon>Dothideomycetes incertae sedis</taxon>
        <taxon>Acrospermales</taxon>
        <taxon>Acrospermaceae</taxon>
        <taxon>Pseudovirgaria</taxon>
    </lineage>
</organism>
<reference evidence="7" key="1">
    <citation type="journal article" date="2020" name="Stud. Mycol.">
        <title>101 Dothideomycetes genomes: a test case for predicting lifestyles and emergence of pathogens.</title>
        <authorList>
            <person name="Haridas S."/>
            <person name="Albert R."/>
            <person name="Binder M."/>
            <person name="Bloem J."/>
            <person name="Labutti K."/>
            <person name="Salamov A."/>
            <person name="Andreopoulos B."/>
            <person name="Baker S."/>
            <person name="Barry K."/>
            <person name="Bills G."/>
            <person name="Bluhm B."/>
            <person name="Cannon C."/>
            <person name="Castanera R."/>
            <person name="Culley D."/>
            <person name="Daum C."/>
            <person name="Ezra D."/>
            <person name="Gonzalez J."/>
            <person name="Henrissat B."/>
            <person name="Kuo A."/>
            <person name="Liang C."/>
            <person name="Lipzen A."/>
            <person name="Lutzoni F."/>
            <person name="Magnuson J."/>
            <person name="Mondo S."/>
            <person name="Nolan M."/>
            <person name="Ohm R."/>
            <person name="Pangilinan J."/>
            <person name="Park H.-J."/>
            <person name="Ramirez L."/>
            <person name="Alfaro M."/>
            <person name="Sun H."/>
            <person name="Tritt A."/>
            <person name="Yoshinaga Y."/>
            <person name="Zwiers L.-H."/>
            <person name="Turgeon B."/>
            <person name="Goodwin S."/>
            <person name="Spatafora J."/>
            <person name="Crous P."/>
            <person name="Grigoriev I."/>
        </authorList>
    </citation>
    <scope>NUCLEOTIDE SEQUENCE</scope>
    <source>
        <strain evidence="7">CBS 121739</strain>
    </source>
</reference>
<feature type="domain" description="Protein kinase" evidence="6">
    <location>
        <begin position="30"/>
        <end position="361"/>
    </location>
</feature>
<dbReference type="Proteomes" id="UP000799437">
    <property type="component" value="Unassembled WGS sequence"/>
</dbReference>
<dbReference type="RefSeq" id="XP_033598764.1">
    <property type="nucleotide sequence ID" value="XM_033746131.1"/>
</dbReference>
<dbReference type="SMART" id="SM00220">
    <property type="entry name" value="S_TKc"/>
    <property type="match status" value="1"/>
</dbReference>
<dbReference type="PROSITE" id="PS50011">
    <property type="entry name" value="PROTEIN_KINASE_DOM"/>
    <property type="match status" value="1"/>
</dbReference>
<dbReference type="AlphaFoldDB" id="A0A6A6W188"/>
<evidence type="ECO:0000256" key="2">
    <source>
        <dbReference type="ARBA" id="ARBA00022679"/>
    </source>
</evidence>
<name>A0A6A6W188_9PEZI</name>
<dbReference type="Gene3D" id="1.10.510.10">
    <property type="entry name" value="Transferase(Phosphotransferase) domain 1"/>
    <property type="match status" value="1"/>
</dbReference>
<keyword evidence="8" id="KW-1185">Reference proteome</keyword>
<dbReference type="Pfam" id="PF00069">
    <property type="entry name" value="Pkinase"/>
    <property type="match status" value="2"/>
</dbReference>
<dbReference type="GO" id="GO:0005634">
    <property type="term" value="C:nucleus"/>
    <property type="evidence" value="ECO:0007669"/>
    <property type="project" value="TreeGrafter"/>
</dbReference>
<dbReference type="InterPro" id="IPR011009">
    <property type="entry name" value="Kinase-like_dom_sf"/>
</dbReference>
<keyword evidence="2" id="KW-0808">Transferase</keyword>
<evidence type="ECO:0000256" key="4">
    <source>
        <dbReference type="ARBA" id="ARBA00022777"/>
    </source>
</evidence>
<dbReference type="PANTHER" id="PTHR45646">
    <property type="entry name" value="SERINE/THREONINE-PROTEIN KINASE DOA-RELATED"/>
    <property type="match status" value="1"/>
</dbReference>
<keyword evidence="4 7" id="KW-0418">Kinase</keyword>
<dbReference type="GO" id="GO:0004674">
    <property type="term" value="F:protein serine/threonine kinase activity"/>
    <property type="evidence" value="ECO:0007669"/>
    <property type="project" value="UniProtKB-KW"/>
</dbReference>
<dbReference type="InterPro" id="IPR051175">
    <property type="entry name" value="CLK_kinases"/>
</dbReference>
<protein>
    <submittedName>
        <fullName evidence="7">Kinase-like protein</fullName>
    </submittedName>
</protein>
<evidence type="ECO:0000256" key="5">
    <source>
        <dbReference type="ARBA" id="ARBA00022840"/>
    </source>
</evidence>
<gene>
    <name evidence="7" type="ORF">EJ05DRAFT_493581</name>
</gene>
<dbReference type="EMBL" id="ML996575">
    <property type="protein sequence ID" value="KAF2756313.1"/>
    <property type="molecule type" value="Genomic_DNA"/>
</dbReference>
<sequence length="364" mass="41371">MDLVDEESLSHFDPSRYYPARIGDSIGSSCIIRSKLGYGRSSTTWLCQDLNKHFKVLKILTADATSHEAQALKHIEQCSSSQEHPGKYCVRRSNQIFSITSNGRVHQCFLFEPLGASLLEFTKAIPRNSFGSHNVRWITTYLLHAMDFLHSNGVVHTDIKLDNIQMTLPNDEEEFLNSFIAAETHHTSYVKQINSDLPIYRSRQMVQDELGYPILCDLGSAVLGTSYHKGLAQALPYRAPEVIFGADWNSKIDVWNLGVLIWELLFGERIFGQTDELSSVSLMVQYLGLPPKSFLGRCAASQAFFDEKGDWKHGDISAIHIEDRVEAEATMPLLFDFMRCMWRWDPDDRISASELLKHPWLHTG</sequence>
<dbReference type="GeneID" id="54487185"/>